<sequence length="280" mass="31888">MKKLFILGMSCFIVFFVLGTLVWFFIEQRDAKVAEVDQTFNKDDINQLVVNTDVVNVTFKAGQQFHVHYKGADKLNVTRQGKTLQIMERLHSKRKMLNLNPFVTNKECLVVAIPPNYLKNLSVTTQIANIDMKGIQLDNVMLWNDMNGELNINDCQFKNAQIKGEETLVNIRESQFAKSDIYVERGLINTQKFNVQQSLFKVDEGDMRLLKMAPQCNLKGVVNQGDIEMSYAQPPQHVRLMLSPTNGDATIQSPHLKQGLNGQAKHQVELYTNDGDIVIR</sequence>
<dbReference type="EMBL" id="JXWY01000042">
    <property type="protein sequence ID" value="KIX90489.1"/>
    <property type="molecule type" value="Genomic_DNA"/>
</dbReference>
<dbReference type="InterPro" id="IPR025164">
    <property type="entry name" value="Toastrack_DUF4097"/>
</dbReference>
<evidence type="ECO:0000313" key="4">
    <source>
        <dbReference type="EMBL" id="SUM57952.1"/>
    </source>
</evidence>
<proteinExistence type="predicted"/>
<dbReference type="STRING" id="569857.TP70_07295"/>
<keyword evidence="1" id="KW-0472">Membrane</keyword>
<dbReference type="EMBL" id="UHDT01000001">
    <property type="protein sequence ID" value="SUM57952.1"/>
    <property type="molecule type" value="Genomic_DNA"/>
</dbReference>
<reference evidence="3 5" key="1">
    <citation type="submission" date="2015-01" db="EMBL/GenBank/DDBJ databases">
        <authorList>
            <person name="Guo J."/>
        </authorList>
    </citation>
    <scope>NUCLEOTIDE SEQUENCE [LARGE SCALE GENOMIC DNA]</scope>
    <source>
        <strain evidence="3 5">DSM 22147</strain>
    </source>
</reference>
<evidence type="ECO:0000256" key="1">
    <source>
        <dbReference type="SAM" id="Phobius"/>
    </source>
</evidence>
<keyword evidence="1" id="KW-0812">Transmembrane</keyword>
<protein>
    <submittedName>
        <fullName evidence="4">Exported protein</fullName>
    </submittedName>
</protein>
<keyword evidence="5" id="KW-1185">Reference proteome</keyword>
<evidence type="ECO:0000313" key="5">
    <source>
        <dbReference type="Proteomes" id="UP000032366"/>
    </source>
</evidence>
<dbReference type="Proteomes" id="UP000032366">
    <property type="component" value="Unassembled WGS sequence"/>
</dbReference>
<feature type="domain" description="DUF4097" evidence="2">
    <location>
        <begin position="45"/>
        <end position="279"/>
    </location>
</feature>
<feature type="transmembrane region" description="Helical" evidence="1">
    <location>
        <begin position="6"/>
        <end position="26"/>
    </location>
</feature>
<name>A0A0D6XNW8_9STAP</name>
<dbReference type="Pfam" id="PF13349">
    <property type="entry name" value="DUF4097"/>
    <property type="match status" value="1"/>
</dbReference>
<evidence type="ECO:0000313" key="6">
    <source>
        <dbReference type="Proteomes" id="UP000254100"/>
    </source>
</evidence>
<accession>A0A0D6XNW8</accession>
<dbReference type="AlphaFoldDB" id="A0A0D6XNW8"/>
<organism evidence="4 6">
    <name type="scientific">Staphylococcus microti</name>
    <dbReference type="NCBI Taxonomy" id="569857"/>
    <lineage>
        <taxon>Bacteria</taxon>
        <taxon>Bacillati</taxon>
        <taxon>Bacillota</taxon>
        <taxon>Bacilli</taxon>
        <taxon>Bacillales</taxon>
        <taxon>Staphylococcaceae</taxon>
        <taxon>Staphylococcus</taxon>
    </lineage>
</organism>
<dbReference type="RefSeq" id="WP_044360652.1">
    <property type="nucleotide sequence ID" value="NZ_JXWY01000042.1"/>
</dbReference>
<dbReference type="Proteomes" id="UP000254100">
    <property type="component" value="Unassembled WGS sequence"/>
</dbReference>
<evidence type="ECO:0000313" key="3">
    <source>
        <dbReference type="EMBL" id="KIX90489.1"/>
    </source>
</evidence>
<dbReference type="OrthoDB" id="2412664at2"/>
<dbReference type="Gene3D" id="2.160.20.120">
    <property type="match status" value="1"/>
</dbReference>
<keyword evidence="1" id="KW-1133">Transmembrane helix</keyword>
<evidence type="ECO:0000259" key="2">
    <source>
        <dbReference type="Pfam" id="PF13349"/>
    </source>
</evidence>
<gene>
    <name evidence="4" type="ORF">NCTC13832_01682</name>
    <name evidence="3" type="ORF">TP70_07295</name>
</gene>
<reference evidence="4 6" key="2">
    <citation type="submission" date="2018-06" db="EMBL/GenBank/DDBJ databases">
        <authorList>
            <consortium name="Pathogen Informatics"/>
            <person name="Doyle S."/>
        </authorList>
    </citation>
    <scope>NUCLEOTIDE SEQUENCE [LARGE SCALE GENOMIC DNA]</scope>
    <source>
        <strain evidence="4 6">NCTC13832</strain>
    </source>
</reference>